<evidence type="ECO:0000313" key="2">
    <source>
        <dbReference type="Proteomes" id="UP000199074"/>
    </source>
</evidence>
<protein>
    <submittedName>
        <fullName evidence="1">Uncharacterized protein</fullName>
    </submittedName>
</protein>
<organism evidence="1 2">
    <name type="scientific">Devosia crocina</name>
    <dbReference type="NCBI Taxonomy" id="429728"/>
    <lineage>
        <taxon>Bacteria</taxon>
        <taxon>Pseudomonadati</taxon>
        <taxon>Pseudomonadota</taxon>
        <taxon>Alphaproteobacteria</taxon>
        <taxon>Hyphomicrobiales</taxon>
        <taxon>Devosiaceae</taxon>
        <taxon>Devosia</taxon>
    </lineage>
</organism>
<sequence>MPATPLSRADALATLSLLSAEPPRSIAESLADVFVSNDQEGRVTVRPDLYRAGFSDEEIDAHQAEAVQIAGRRQRNASTRDVNTARQKSIEEITAEMAEAILANMPPDILLVSDLQGRGHSTRNIDFCLPRAKAIAATQFAQRAAGGLQ</sequence>
<evidence type="ECO:0000313" key="1">
    <source>
        <dbReference type="EMBL" id="SFV33259.1"/>
    </source>
</evidence>
<gene>
    <name evidence="1" type="ORF">SAMN05216456_1936</name>
</gene>
<keyword evidence="2" id="KW-1185">Reference proteome</keyword>
<dbReference type="STRING" id="429728.SAMN05216456_1936"/>
<dbReference type="RefSeq" id="WP_092423657.1">
    <property type="nucleotide sequence ID" value="NZ_FPCK01000001.1"/>
</dbReference>
<dbReference type="EMBL" id="FPCK01000001">
    <property type="protein sequence ID" value="SFV33259.1"/>
    <property type="molecule type" value="Genomic_DNA"/>
</dbReference>
<dbReference type="Proteomes" id="UP000199074">
    <property type="component" value="Unassembled WGS sequence"/>
</dbReference>
<dbReference type="AlphaFoldDB" id="A0A1I7NF38"/>
<reference evidence="1 2" key="1">
    <citation type="submission" date="2016-10" db="EMBL/GenBank/DDBJ databases">
        <authorList>
            <person name="de Groot N.N."/>
        </authorList>
    </citation>
    <scope>NUCLEOTIDE SEQUENCE [LARGE SCALE GENOMIC DNA]</scope>
    <source>
        <strain evidence="1 2">IPL20</strain>
    </source>
</reference>
<accession>A0A1I7NF38</accession>
<name>A0A1I7NF38_9HYPH</name>
<proteinExistence type="predicted"/>